<evidence type="ECO:0000256" key="2">
    <source>
        <dbReference type="SAM" id="Coils"/>
    </source>
</evidence>
<evidence type="ECO:0000256" key="3">
    <source>
        <dbReference type="SAM" id="MobiDB-lite"/>
    </source>
</evidence>
<feature type="coiled-coil region" evidence="2">
    <location>
        <begin position="513"/>
        <end position="669"/>
    </location>
</feature>
<dbReference type="PANTHER" id="PTHR46349:SF2">
    <property type="entry name" value="CINGULIN-LIKE PROTEIN 1"/>
    <property type="match status" value="1"/>
</dbReference>
<dbReference type="PANTHER" id="PTHR46349">
    <property type="entry name" value="CINGULIN-LIKE PROTEIN 1-RELATED"/>
    <property type="match status" value="1"/>
</dbReference>
<feature type="compositionally biased region" description="Acidic residues" evidence="3">
    <location>
        <begin position="683"/>
        <end position="694"/>
    </location>
</feature>
<accession>A0A8C6UY18</accession>
<dbReference type="Pfam" id="PF01576">
    <property type="entry name" value="Myosin_tail_1"/>
    <property type="match status" value="1"/>
</dbReference>
<proteinExistence type="predicted"/>
<reference evidence="5" key="1">
    <citation type="submission" date="2025-08" db="UniProtKB">
        <authorList>
            <consortium name="Ensembl"/>
        </authorList>
    </citation>
    <scope>IDENTIFICATION</scope>
</reference>
<dbReference type="AlphaFoldDB" id="A0A8C6UY18"/>
<feature type="coiled-coil region" evidence="2">
    <location>
        <begin position="194"/>
        <end position="326"/>
    </location>
</feature>
<name>A0A8C6UY18_9GOBI</name>
<dbReference type="GO" id="GO:0150105">
    <property type="term" value="P:protein localization to cell-cell junction"/>
    <property type="evidence" value="ECO:0007669"/>
    <property type="project" value="TreeGrafter"/>
</dbReference>
<evidence type="ECO:0000259" key="4">
    <source>
        <dbReference type="Pfam" id="PF01576"/>
    </source>
</evidence>
<keyword evidence="6" id="KW-1185">Reference proteome</keyword>
<feature type="coiled-coil region" evidence="2">
    <location>
        <begin position="355"/>
        <end position="484"/>
    </location>
</feature>
<feature type="compositionally biased region" description="Polar residues" evidence="3">
    <location>
        <begin position="61"/>
        <end position="72"/>
    </location>
</feature>
<evidence type="ECO:0000256" key="1">
    <source>
        <dbReference type="ARBA" id="ARBA00023054"/>
    </source>
</evidence>
<sequence length="703" mass="82468">MEFDESKQNSGPEDEPITPTPASVQNPKYQLFLNNDVKINGTSSREQDLSFRSENGAKPQWENSRLGQNNYRGSLESLTSRDWDATSDRGHMADRVFHSPYSTTSMEYSPMYNRMSEYKVQSSLSPATSDLNLYNYNTRSTSPVPPVSLGTGRTRFSTFETLRRKPEHPTTVVPTTHYSVRSATLGNPHKKDYIEELTKELDGCQKRNQFLEAESVEMEKERNQIRFEMRGLLVNNEDLLRTNTQLTHEIKRMREQMLEMDKESQTVAERCREMEIEVKQAREIMVEANNQEYAFNFLQQSLKNQIQDAEENLDKQTQHAQTLAEKLWHAERQAEEFELARDTKEKKTSELSNTVIRLESELNEALQVAAQASSERNLQVKLREDTQIRVDELEEGLLAKQQEIDKLQILVTRLQGEVSGKLVDKERSLEEEIQLRERLQLQCKQAERSLDDLRMELYTSNQSRDELSKQFKVAQERIIDLETDLEDLHGCEQRWASKQKRAIEQMEQLQIKVIQQKDLNEILQMDKDSLERQLRDLRLEVEELQSSRVQEDLISKTESRMKELEINLRTEERNKAILTNTVGKLERKISELTDQLEEEHRISNEQKELITQRMRTLKKQLNEAEEEASRKEAQCRFAQRELAEEREGRERLQRQLVDQQLQAKRMETLSFRKTLDNIRVDLSVDDEDENEEEKTENQTVTKV</sequence>
<evidence type="ECO:0000313" key="5">
    <source>
        <dbReference type="Ensembl" id="ENSNMLP00000039632.1"/>
    </source>
</evidence>
<dbReference type="InterPro" id="IPR002928">
    <property type="entry name" value="Myosin_tail"/>
</dbReference>
<evidence type="ECO:0000313" key="6">
    <source>
        <dbReference type="Proteomes" id="UP000694523"/>
    </source>
</evidence>
<protein>
    <recommendedName>
        <fullName evidence="4">Myosin tail domain-containing protein</fullName>
    </recommendedName>
</protein>
<feature type="region of interest" description="Disordered" evidence="3">
    <location>
        <begin position="683"/>
        <end position="703"/>
    </location>
</feature>
<feature type="domain" description="Myosin tail" evidence="4">
    <location>
        <begin position="429"/>
        <end position="657"/>
    </location>
</feature>
<dbReference type="Ensembl" id="ENSNMLT00000044107.1">
    <property type="protein sequence ID" value="ENSNMLP00000039632.1"/>
    <property type="gene ID" value="ENSNMLG00000024420.1"/>
</dbReference>
<feature type="region of interest" description="Disordered" evidence="3">
    <location>
        <begin position="1"/>
        <end position="72"/>
    </location>
</feature>
<organism evidence="5 6">
    <name type="scientific">Neogobius melanostomus</name>
    <name type="common">round goby</name>
    <dbReference type="NCBI Taxonomy" id="47308"/>
    <lineage>
        <taxon>Eukaryota</taxon>
        <taxon>Metazoa</taxon>
        <taxon>Chordata</taxon>
        <taxon>Craniata</taxon>
        <taxon>Vertebrata</taxon>
        <taxon>Euteleostomi</taxon>
        <taxon>Actinopterygii</taxon>
        <taxon>Neopterygii</taxon>
        <taxon>Teleostei</taxon>
        <taxon>Neoteleostei</taxon>
        <taxon>Acanthomorphata</taxon>
        <taxon>Gobiaria</taxon>
        <taxon>Gobiiformes</taxon>
        <taxon>Gobioidei</taxon>
        <taxon>Gobiidae</taxon>
        <taxon>Benthophilinae</taxon>
        <taxon>Neogobiini</taxon>
        <taxon>Neogobius</taxon>
    </lineage>
</organism>
<reference evidence="5" key="2">
    <citation type="submission" date="2025-09" db="UniProtKB">
        <authorList>
            <consortium name="Ensembl"/>
        </authorList>
    </citation>
    <scope>IDENTIFICATION</scope>
</reference>
<keyword evidence="1 2" id="KW-0175">Coiled coil</keyword>
<dbReference type="GO" id="GO:0016459">
    <property type="term" value="C:myosin complex"/>
    <property type="evidence" value="ECO:0007669"/>
    <property type="project" value="InterPro"/>
</dbReference>
<dbReference type="GO" id="GO:0005923">
    <property type="term" value="C:bicellular tight junction"/>
    <property type="evidence" value="ECO:0007669"/>
    <property type="project" value="TreeGrafter"/>
</dbReference>
<dbReference type="Proteomes" id="UP000694523">
    <property type="component" value="Unplaced"/>
</dbReference>